<dbReference type="Proteomes" id="UP000258309">
    <property type="component" value="Unassembled WGS sequence"/>
</dbReference>
<dbReference type="EMBL" id="NCSJ02000221">
    <property type="protein sequence ID" value="RFU27138.1"/>
    <property type="molecule type" value="Genomic_DNA"/>
</dbReference>
<proteinExistence type="predicted"/>
<protein>
    <submittedName>
        <fullName evidence="2">Uncharacterized protein</fullName>
    </submittedName>
</protein>
<feature type="compositionally biased region" description="Acidic residues" evidence="1">
    <location>
        <begin position="18"/>
        <end position="49"/>
    </location>
</feature>
<evidence type="ECO:0000256" key="1">
    <source>
        <dbReference type="SAM" id="MobiDB-lite"/>
    </source>
</evidence>
<feature type="region of interest" description="Disordered" evidence="1">
    <location>
        <begin position="1"/>
        <end position="61"/>
    </location>
</feature>
<accession>A0A3E2H165</accession>
<evidence type="ECO:0000313" key="2">
    <source>
        <dbReference type="EMBL" id="RFU27138.1"/>
    </source>
</evidence>
<organism evidence="2 3">
    <name type="scientific">Scytalidium lignicola</name>
    <name type="common">Hyphomycete</name>
    <dbReference type="NCBI Taxonomy" id="5539"/>
    <lineage>
        <taxon>Eukaryota</taxon>
        <taxon>Fungi</taxon>
        <taxon>Dikarya</taxon>
        <taxon>Ascomycota</taxon>
        <taxon>Pezizomycotina</taxon>
        <taxon>Leotiomycetes</taxon>
        <taxon>Leotiomycetes incertae sedis</taxon>
        <taxon>Scytalidium</taxon>
    </lineage>
</organism>
<sequence length="179" mass="20597">MNQDLETSILVDNNNEQQLEESFEEGSEEESEERSEEVSEESLEDNSEEDQGKNQTIKETNIQEEVLEEVVMLPKQLTKSTEGSTVGESSRALRKKLIPLLPKSNLEPVLRAPSLDLDLDSEPEDNVKQVLIIIPKEVKIVRLDLFYKDKKKLKAYLAQTRTYLVLNDYLLLEDIYKVL</sequence>
<gene>
    <name evidence="2" type="ORF">B7463_g9208</name>
</gene>
<comment type="caution">
    <text evidence="2">The sequence shown here is derived from an EMBL/GenBank/DDBJ whole genome shotgun (WGS) entry which is preliminary data.</text>
</comment>
<feature type="compositionally biased region" description="Polar residues" evidence="1">
    <location>
        <begin position="1"/>
        <end position="17"/>
    </location>
</feature>
<keyword evidence="3" id="KW-1185">Reference proteome</keyword>
<dbReference type="AlphaFoldDB" id="A0A3E2H165"/>
<evidence type="ECO:0000313" key="3">
    <source>
        <dbReference type="Proteomes" id="UP000258309"/>
    </source>
</evidence>
<feature type="non-terminal residue" evidence="2">
    <location>
        <position position="179"/>
    </location>
</feature>
<name>A0A3E2H165_SCYLI</name>
<feature type="non-terminal residue" evidence="2">
    <location>
        <position position="1"/>
    </location>
</feature>
<reference evidence="2 3" key="1">
    <citation type="submission" date="2018-05" db="EMBL/GenBank/DDBJ databases">
        <title>Draft genome sequence of Scytalidium lignicola DSM 105466, a ubiquitous saprotrophic fungus.</title>
        <authorList>
            <person name="Buettner E."/>
            <person name="Gebauer A.M."/>
            <person name="Hofrichter M."/>
            <person name="Liers C."/>
            <person name="Kellner H."/>
        </authorList>
    </citation>
    <scope>NUCLEOTIDE SEQUENCE [LARGE SCALE GENOMIC DNA]</scope>
    <source>
        <strain evidence="2 3">DSM 105466</strain>
    </source>
</reference>